<evidence type="ECO:0000256" key="7">
    <source>
        <dbReference type="ARBA" id="ARBA00022741"/>
    </source>
</evidence>
<dbReference type="InterPro" id="IPR004495">
    <property type="entry name" value="Met-tRNA-synth_bsu_C"/>
</dbReference>
<evidence type="ECO:0000256" key="8">
    <source>
        <dbReference type="ARBA" id="ARBA00022840"/>
    </source>
</evidence>
<dbReference type="Proteomes" id="UP000469523">
    <property type="component" value="Unassembled WGS sequence"/>
</dbReference>
<feature type="binding site" evidence="13">
    <location>
        <position position="146"/>
    </location>
    <ligand>
        <name>Zn(2+)</name>
        <dbReference type="ChEBI" id="CHEBI:29105"/>
    </ligand>
</feature>
<keyword evidence="16" id="KW-1185">Reference proteome</keyword>
<dbReference type="Gene3D" id="3.40.50.620">
    <property type="entry name" value="HUPs"/>
    <property type="match status" value="1"/>
</dbReference>
<evidence type="ECO:0000256" key="3">
    <source>
        <dbReference type="ARBA" id="ARBA00011738"/>
    </source>
</evidence>
<dbReference type="InterPro" id="IPR001412">
    <property type="entry name" value="aa-tRNA-synth_I_CS"/>
</dbReference>
<dbReference type="InterPro" id="IPR002547">
    <property type="entry name" value="tRNA-bd_dom"/>
</dbReference>
<dbReference type="InterPro" id="IPR012340">
    <property type="entry name" value="NA-bd_OB-fold"/>
</dbReference>
<dbReference type="SUPFAM" id="SSF52374">
    <property type="entry name" value="Nucleotidylyl transferase"/>
    <property type="match status" value="1"/>
</dbReference>
<accession>A0A6N7XXP9</accession>
<dbReference type="PROSITE" id="PS00178">
    <property type="entry name" value="AA_TRNA_LIGASE_I"/>
    <property type="match status" value="1"/>
</dbReference>
<dbReference type="FunFam" id="2.40.50.140:FF:000042">
    <property type="entry name" value="Methionine--tRNA ligase"/>
    <property type="match status" value="1"/>
</dbReference>
<dbReference type="EC" id="6.1.1.10" evidence="13"/>
<dbReference type="CDD" id="cd07957">
    <property type="entry name" value="Anticodon_Ia_Met"/>
    <property type="match status" value="1"/>
</dbReference>
<keyword evidence="8 13" id="KW-0067">ATP-binding</keyword>
<feature type="binding site" evidence="13">
    <location>
        <position position="143"/>
    </location>
    <ligand>
        <name>Zn(2+)</name>
        <dbReference type="ChEBI" id="CHEBI:29105"/>
    </ligand>
</feature>
<keyword evidence="6 13" id="KW-0436">Ligase</keyword>
<evidence type="ECO:0000256" key="5">
    <source>
        <dbReference type="ARBA" id="ARBA00022555"/>
    </source>
</evidence>
<dbReference type="GO" id="GO:0006431">
    <property type="term" value="P:methionyl-tRNA aminoacylation"/>
    <property type="evidence" value="ECO:0007669"/>
    <property type="project" value="UniProtKB-UniRule"/>
</dbReference>
<name>A0A6N7XXP9_9FIRM</name>
<dbReference type="Pfam" id="PF09334">
    <property type="entry name" value="tRNA-synt_1g"/>
    <property type="match status" value="2"/>
</dbReference>
<dbReference type="FunFam" id="1.10.730.10:FF:000026">
    <property type="entry name" value="Methionine--tRNA ligase"/>
    <property type="match status" value="1"/>
</dbReference>
<comment type="catalytic activity">
    <reaction evidence="12 13">
        <text>tRNA(Met) + L-methionine + ATP = L-methionyl-tRNA(Met) + AMP + diphosphate</text>
        <dbReference type="Rhea" id="RHEA:13481"/>
        <dbReference type="Rhea" id="RHEA-COMP:9667"/>
        <dbReference type="Rhea" id="RHEA-COMP:9698"/>
        <dbReference type="ChEBI" id="CHEBI:30616"/>
        <dbReference type="ChEBI" id="CHEBI:33019"/>
        <dbReference type="ChEBI" id="CHEBI:57844"/>
        <dbReference type="ChEBI" id="CHEBI:78442"/>
        <dbReference type="ChEBI" id="CHEBI:78530"/>
        <dbReference type="ChEBI" id="CHEBI:456215"/>
        <dbReference type="EC" id="6.1.1.10"/>
    </reaction>
</comment>
<dbReference type="PRINTS" id="PR01041">
    <property type="entry name" value="TRNASYNTHMET"/>
</dbReference>
<comment type="caution">
    <text evidence="15">The sequence shown here is derived from an EMBL/GenBank/DDBJ whole genome shotgun (WGS) entry which is preliminary data.</text>
</comment>
<evidence type="ECO:0000256" key="12">
    <source>
        <dbReference type="ARBA" id="ARBA00047364"/>
    </source>
</evidence>
<evidence type="ECO:0000256" key="10">
    <source>
        <dbReference type="ARBA" id="ARBA00022917"/>
    </source>
</evidence>
<comment type="caution">
    <text evidence="13">Lacks conserved residue(s) required for the propagation of feature annotation.</text>
</comment>
<dbReference type="EMBL" id="VUNQ01000005">
    <property type="protein sequence ID" value="MSU00570.1"/>
    <property type="molecule type" value="Genomic_DNA"/>
</dbReference>
<dbReference type="NCBIfam" id="TIGR00398">
    <property type="entry name" value="metG"/>
    <property type="match status" value="1"/>
</dbReference>
<comment type="subunit">
    <text evidence="3 13">Homodimer.</text>
</comment>
<dbReference type="GO" id="GO:0046872">
    <property type="term" value="F:metal ion binding"/>
    <property type="evidence" value="ECO:0007669"/>
    <property type="project" value="UniProtKB-KW"/>
</dbReference>
<dbReference type="CDD" id="cd02800">
    <property type="entry name" value="tRNA_bind_EcMetRS_like"/>
    <property type="match status" value="1"/>
</dbReference>
<comment type="cofactor">
    <cofactor evidence="13">
        <name>Zn(2+)</name>
        <dbReference type="ChEBI" id="CHEBI:29105"/>
    </cofactor>
    <text evidence="13">Binds 1 zinc ion per subunit.</text>
</comment>
<dbReference type="InterPro" id="IPR033911">
    <property type="entry name" value="MetRS_core"/>
</dbReference>
<dbReference type="InterPro" id="IPR023457">
    <property type="entry name" value="Met-tRNA_synth_2"/>
</dbReference>
<evidence type="ECO:0000256" key="2">
    <source>
        <dbReference type="ARBA" id="ARBA00004496"/>
    </source>
</evidence>
<dbReference type="InterPro" id="IPR014758">
    <property type="entry name" value="Met-tRNA_synth"/>
</dbReference>
<evidence type="ECO:0000256" key="4">
    <source>
        <dbReference type="ARBA" id="ARBA00022490"/>
    </source>
</evidence>
<dbReference type="HAMAP" id="MF_01228">
    <property type="entry name" value="Met_tRNA_synth_type2"/>
    <property type="match status" value="1"/>
</dbReference>
<feature type="binding site" evidence="13">
    <location>
        <position position="126"/>
    </location>
    <ligand>
        <name>Zn(2+)</name>
        <dbReference type="ChEBI" id="CHEBI:29105"/>
    </ligand>
</feature>
<evidence type="ECO:0000256" key="6">
    <source>
        <dbReference type="ARBA" id="ARBA00022598"/>
    </source>
</evidence>
<dbReference type="Pfam" id="PF19303">
    <property type="entry name" value="Anticodon_3"/>
    <property type="match status" value="1"/>
</dbReference>
<dbReference type="GO" id="GO:0005524">
    <property type="term" value="F:ATP binding"/>
    <property type="evidence" value="ECO:0007669"/>
    <property type="project" value="UniProtKB-UniRule"/>
</dbReference>
<evidence type="ECO:0000259" key="14">
    <source>
        <dbReference type="PROSITE" id="PS50886"/>
    </source>
</evidence>
<dbReference type="SUPFAM" id="SSF50249">
    <property type="entry name" value="Nucleic acid-binding proteins"/>
    <property type="match status" value="1"/>
</dbReference>
<gene>
    <name evidence="13 15" type="primary">metG</name>
    <name evidence="15" type="ORF">FYJ83_03695</name>
</gene>
<sequence>MKKYYLTTPIYYPSDNLHIGHTYTTVASDAIKKFKKMQGYDVYFVTGSDEHGQKIQEKAKENGITPKEYVDKIVADIKELWKTLEIDYDTFIRTTDPHHEKTVQDIFTKLYESGKIYKSKYAGHYCTPCESFWAESQLVDGKCPDCNREVHLAEEEAYFFKLSQYRDKLLKFYEENPTFIQPESRKNEMINNFLKDGLEDLCVSRTSFDWGIKVPFDPKHVVYVWIDALSCYITALGYGSDNDEKFREFWPADVHLVGKEIVRFHTIIWPALLMAMDLELPKKVFGHGWILFEDDKMSKSKGNVIYPEPIIELYGIDAFKYFLLREFSFGQDGSFHREKFLQRLNSDLANDLGNLVSRTVTMVEKYNEGLIPSPNGEEEFDISLREVGINAAANVEKYMDELSFSNALEEIWKLIRRTNKYIDETGPWILAKDNKERLDTVLYNLTESLRITSILIKPFMEKTSHEIRKQLGLNDESIWEDSKEWGKIKVGTKVERGNIIFPRLDIEKELVKLNAANEELINMRTKGKKVNKVEEKLVEEEKVEEITIDEFDKIKLKVAEVISCEDHPKADKLYVFQLKLGDEQRQVVSGIKQYYKPEDLIGKKVVVVTNLKPVKLRGVESKGMILAAEDSTGKLSLVSTLEDLQSGATIS</sequence>
<dbReference type="GO" id="GO:0005737">
    <property type="term" value="C:cytoplasm"/>
    <property type="evidence" value="ECO:0007669"/>
    <property type="project" value="UniProtKB-SubCell"/>
</dbReference>
<dbReference type="PROSITE" id="PS50886">
    <property type="entry name" value="TRBD"/>
    <property type="match status" value="1"/>
</dbReference>
<protein>
    <recommendedName>
        <fullName evidence="13">Methionine--tRNA ligase</fullName>
        <ecNumber evidence="13">6.1.1.10</ecNumber>
    </recommendedName>
    <alternativeName>
        <fullName evidence="13">Methionyl-tRNA synthetase</fullName>
        <shortName evidence="13">MetRS</shortName>
    </alternativeName>
</protein>
<dbReference type="InterPro" id="IPR041872">
    <property type="entry name" value="Anticodon_Met"/>
</dbReference>
<keyword evidence="9 13" id="KW-0694">RNA-binding</keyword>
<evidence type="ECO:0000256" key="1">
    <source>
        <dbReference type="ARBA" id="ARBA00003314"/>
    </source>
</evidence>
<feature type="short sequence motif" description="'HIGH' region" evidence="13">
    <location>
        <begin position="11"/>
        <end position="21"/>
    </location>
</feature>
<dbReference type="NCBIfam" id="TIGR00399">
    <property type="entry name" value="metG_C_term"/>
    <property type="match status" value="1"/>
</dbReference>
<dbReference type="AlphaFoldDB" id="A0A6N7XXP9"/>
<dbReference type="NCBIfam" id="NF008900">
    <property type="entry name" value="PRK12267.1"/>
    <property type="match status" value="1"/>
</dbReference>
<keyword evidence="10 13" id="KW-0648">Protein biosynthesis</keyword>
<keyword evidence="13" id="KW-0479">Metal-binding</keyword>
<keyword evidence="13" id="KW-0862">Zinc</keyword>
<dbReference type="RefSeq" id="WP_154438996.1">
    <property type="nucleotide sequence ID" value="NZ_VUNQ01000005.1"/>
</dbReference>
<proteinExistence type="inferred from homology"/>
<reference evidence="15 16" key="1">
    <citation type="submission" date="2019-09" db="EMBL/GenBank/DDBJ databases">
        <title>In-depth cultivation of the pig gut microbiome towards novel bacterial diversity and tailored functional studies.</title>
        <authorList>
            <person name="Wylensek D."/>
            <person name="Hitch T.C.A."/>
            <person name="Clavel T."/>
        </authorList>
    </citation>
    <scope>NUCLEOTIDE SEQUENCE [LARGE SCALE GENOMIC DNA]</scope>
    <source>
        <strain evidence="15 16">WCA3-693-APC-4?</strain>
    </source>
</reference>
<dbReference type="GO" id="GO:0004825">
    <property type="term" value="F:methionine-tRNA ligase activity"/>
    <property type="evidence" value="ECO:0007669"/>
    <property type="project" value="UniProtKB-UniRule"/>
</dbReference>
<dbReference type="Pfam" id="PF01588">
    <property type="entry name" value="tRNA_bind"/>
    <property type="match status" value="1"/>
</dbReference>
<dbReference type="InterPro" id="IPR009080">
    <property type="entry name" value="tRNAsynth_Ia_anticodon-bd"/>
</dbReference>
<evidence type="ECO:0000313" key="15">
    <source>
        <dbReference type="EMBL" id="MSU00570.1"/>
    </source>
</evidence>
<dbReference type="Gene3D" id="2.40.50.140">
    <property type="entry name" value="Nucleic acid-binding proteins"/>
    <property type="match status" value="1"/>
</dbReference>
<keyword evidence="4 13" id="KW-0963">Cytoplasm</keyword>
<dbReference type="CDD" id="cd00814">
    <property type="entry name" value="MetRS_core"/>
    <property type="match status" value="1"/>
</dbReference>
<dbReference type="Gene3D" id="2.170.220.10">
    <property type="match status" value="1"/>
</dbReference>
<comment type="subcellular location">
    <subcellularLocation>
        <location evidence="2 13">Cytoplasm</location>
    </subcellularLocation>
</comment>
<dbReference type="PANTHER" id="PTHR43326">
    <property type="entry name" value="METHIONYL-TRNA SYNTHETASE"/>
    <property type="match status" value="1"/>
</dbReference>
<dbReference type="FunFam" id="2.170.220.10:FF:000002">
    <property type="entry name" value="Methionine--tRNA ligase"/>
    <property type="match status" value="1"/>
</dbReference>
<comment type="function">
    <text evidence="1 13">Is required not only for elongation of protein synthesis but also for the initiation of all mRNA translation through initiator tRNA(fMet) aminoacylation.</text>
</comment>
<organism evidence="15 16">
    <name type="scientific">Tissierella pigra</name>
    <dbReference type="NCBI Taxonomy" id="2607614"/>
    <lineage>
        <taxon>Bacteria</taxon>
        <taxon>Bacillati</taxon>
        <taxon>Bacillota</taxon>
        <taxon>Tissierellia</taxon>
        <taxon>Tissierellales</taxon>
        <taxon>Tissierellaceae</taxon>
        <taxon>Tissierella</taxon>
    </lineage>
</organism>
<evidence type="ECO:0000256" key="9">
    <source>
        <dbReference type="ARBA" id="ARBA00022884"/>
    </source>
</evidence>
<feature type="domain" description="TRNA-binding" evidence="14">
    <location>
        <begin position="550"/>
        <end position="651"/>
    </location>
</feature>
<evidence type="ECO:0000313" key="16">
    <source>
        <dbReference type="Proteomes" id="UP000469523"/>
    </source>
</evidence>
<dbReference type="Gene3D" id="1.10.730.10">
    <property type="entry name" value="Isoleucyl-tRNA Synthetase, Domain 1"/>
    <property type="match status" value="1"/>
</dbReference>
<keyword evidence="7 13" id="KW-0547">Nucleotide-binding</keyword>
<evidence type="ECO:0000256" key="13">
    <source>
        <dbReference type="HAMAP-Rule" id="MF_01228"/>
    </source>
</evidence>
<evidence type="ECO:0000256" key="11">
    <source>
        <dbReference type="ARBA" id="ARBA00023146"/>
    </source>
</evidence>
<dbReference type="InterPro" id="IPR015413">
    <property type="entry name" value="Methionyl/Leucyl_tRNA_Synth"/>
</dbReference>
<dbReference type="PANTHER" id="PTHR43326:SF1">
    <property type="entry name" value="METHIONINE--TRNA LIGASE, MITOCHONDRIAL"/>
    <property type="match status" value="1"/>
</dbReference>
<comment type="similarity">
    <text evidence="13">Belongs to the class-I aminoacyl-tRNA synthetase family. MetG type 2A subfamily.</text>
</comment>
<keyword evidence="11 13" id="KW-0030">Aminoacyl-tRNA synthetase</keyword>
<feature type="short sequence motif" description="'KMSKS' region" evidence="13">
    <location>
        <begin position="296"/>
        <end position="300"/>
    </location>
</feature>
<dbReference type="SUPFAM" id="SSF47323">
    <property type="entry name" value="Anticodon-binding domain of a subclass of class I aminoacyl-tRNA synthetases"/>
    <property type="match status" value="1"/>
</dbReference>
<keyword evidence="5 13" id="KW-0820">tRNA-binding</keyword>
<dbReference type="InterPro" id="IPR014729">
    <property type="entry name" value="Rossmann-like_a/b/a_fold"/>
</dbReference>
<feature type="binding site" evidence="13">
    <location>
        <position position="129"/>
    </location>
    <ligand>
        <name>Zn(2+)</name>
        <dbReference type="ChEBI" id="CHEBI:29105"/>
    </ligand>
</feature>
<dbReference type="GO" id="GO:0000049">
    <property type="term" value="F:tRNA binding"/>
    <property type="evidence" value="ECO:0007669"/>
    <property type="project" value="UniProtKB-UniRule"/>
</dbReference>